<dbReference type="InterPro" id="IPR015269">
    <property type="entry name" value="UPF0029_Impact_C"/>
</dbReference>
<dbReference type="Gene3D" id="3.30.230.30">
    <property type="entry name" value="Impact, N-terminal domain"/>
    <property type="match status" value="1"/>
</dbReference>
<feature type="domain" description="UPF0029" evidence="3">
    <location>
        <begin position="145"/>
        <end position="199"/>
    </location>
</feature>
<dbReference type="InterPro" id="IPR035647">
    <property type="entry name" value="EFG_III/V"/>
</dbReference>
<organism evidence="4 5">
    <name type="scientific">Luteococcus japonicus</name>
    <dbReference type="NCBI Taxonomy" id="33984"/>
    <lineage>
        <taxon>Bacteria</taxon>
        <taxon>Bacillati</taxon>
        <taxon>Actinomycetota</taxon>
        <taxon>Actinomycetes</taxon>
        <taxon>Propionibacteriales</taxon>
        <taxon>Propionibacteriaceae</taxon>
        <taxon>Luteococcus</taxon>
    </lineage>
</organism>
<dbReference type="InterPro" id="IPR001498">
    <property type="entry name" value="Impact_N"/>
</dbReference>
<dbReference type="InterPro" id="IPR036956">
    <property type="entry name" value="Impact_N_sf"/>
</dbReference>
<feature type="domain" description="Impact N-terminal" evidence="2">
    <location>
        <begin position="24"/>
        <end position="127"/>
    </location>
</feature>
<gene>
    <name evidence="4" type="ORF">EDD41_3065</name>
</gene>
<dbReference type="InterPro" id="IPR020568">
    <property type="entry name" value="Ribosomal_Su5_D2-typ_SF"/>
</dbReference>
<comment type="caution">
    <text evidence="4">The sequence shown here is derived from an EMBL/GenBank/DDBJ whole genome shotgun (WGS) entry which is preliminary data.</text>
</comment>
<proteinExistence type="inferred from homology"/>
<dbReference type="GO" id="GO:0006446">
    <property type="term" value="P:regulation of translational initiation"/>
    <property type="evidence" value="ECO:0007669"/>
    <property type="project" value="TreeGrafter"/>
</dbReference>
<dbReference type="Pfam" id="PF01205">
    <property type="entry name" value="Impact_N"/>
    <property type="match status" value="1"/>
</dbReference>
<evidence type="ECO:0000259" key="2">
    <source>
        <dbReference type="Pfam" id="PF01205"/>
    </source>
</evidence>
<sequence length="214" mass="23062">MCQSGRVDRYRTVARDAVAEIEVKRSVFRCDIARITDEEQARAVVERARSAHRDARHHCSAFIWTTTGSMSRSSDDGEPSGTAGAPMLEVLKGAGLTEVVAVVTRWFGGTLLGAGGLVRAYSDAVAAGLQAAGTLERRLVTEQQVVLDHALAARAESELRNRGFSVLDVGYAERVTLRLGVPKVEVPALETVLAELSHGDAAPERVGERWVDLP</sequence>
<dbReference type="PANTHER" id="PTHR16301">
    <property type="entry name" value="IMPACT-RELATED"/>
    <property type="match status" value="1"/>
</dbReference>
<accession>A0A3N1ZY51</accession>
<comment type="similarity">
    <text evidence="1">Belongs to the IMPACT family.</text>
</comment>
<dbReference type="SUPFAM" id="SSF54211">
    <property type="entry name" value="Ribosomal protein S5 domain 2-like"/>
    <property type="match status" value="1"/>
</dbReference>
<evidence type="ECO:0000256" key="1">
    <source>
        <dbReference type="ARBA" id="ARBA00007665"/>
    </source>
</evidence>
<dbReference type="EMBL" id="RKHG01000001">
    <property type="protein sequence ID" value="ROR55783.1"/>
    <property type="molecule type" value="Genomic_DNA"/>
</dbReference>
<dbReference type="SUPFAM" id="SSF54980">
    <property type="entry name" value="EF-G C-terminal domain-like"/>
    <property type="match status" value="1"/>
</dbReference>
<dbReference type="InterPro" id="IPR023582">
    <property type="entry name" value="Impact"/>
</dbReference>
<dbReference type="PROSITE" id="PS00910">
    <property type="entry name" value="UPF0029"/>
    <property type="match status" value="1"/>
</dbReference>
<dbReference type="GO" id="GO:0005737">
    <property type="term" value="C:cytoplasm"/>
    <property type="evidence" value="ECO:0007669"/>
    <property type="project" value="TreeGrafter"/>
</dbReference>
<dbReference type="PANTHER" id="PTHR16301:SF20">
    <property type="entry name" value="IMPACT FAMILY MEMBER YIGZ"/>
    <property type="match status" value="1"/>
</dbReference>
<dbReference type="InterPro" id="IPR020569">
    <property type="entry name" value="UPF0029_Impact_CS"/>
</dbReference>
<evidence type="ECO:0000259" key="3">
    <source>
        <dbReference type="Pfam" id="PF09186"/>
    </source>
</evidence>
<dbReference type="AlphaFoldDB" id="A0A3N1ZY51"/>
<evidence type="ECO:0000313" key="4">
    <source>
        <dbReference type="EMBL" id="ROR55783.1"/>
    </source>
</evidence>
<dbReference type="Proteomes" id="UP000275749">
    <property type="component" value="Unassembled WGS sequence"/>
</dbReference>
<evidence type="ECO:0000313" key="5">
    <source>
        <dbReference type="Proteomes" id="UP000275749"/>
    </source>
</evidence>
<dbReference type="Pfam" id="PF09186">
    <property type="entry name" value="DUF1949"/>
    <property type="match status" value="1"/>
</dbReference>
<name>A0A3N1ZY51_9ACTN</name>
<protein>
    <submittedName>
        <fullName evidence="4">Putative YigZ family protein</fullName>
    </submittedName>
</protein>
<reference evidence="4 5" key="1">
    <citation type="submission" date="2018-11" db="EMBL/GenBank/DDBJ databases">
        <title>Sequencing the genomes of 1000 actinobacteria strains.</title>
        <authorList>
            <person name="Klenk H.-P."/>
        </authorList>
    </citation>
    <scope>NUCLEOTIDE SEQUENCE [LARGE SCALE GENOMIC DNA]</scope>
    <source>
        <strain evidence="4 5">DSM 10546</strain>
    </source>
</reference>